<evidence type="ECO:0000256" key="8">
    <source>
        <dbReference type="ARBA" id="ARBA00022927"/>
    </source>
</evidence>
<dbReference type="GO" id="GO:0015031">
    <property type="term" value="P:protein transport"/>
    <property type="evidence" value="ECO:0007669"/>
    <property type="project" value="UniProtKB-KW"/>
</dbReference>
<evidence type="ECO:0008006" key="16">
    <source>
        <dbReference type="Google" id="ProtNLM"/>
    </source>
</evidence>
<dbReference type="AlphaFoldDB" id="A0A9Q0MED7"/>
<proteinExistence type="predicted"/>
<dbReference type="Pfam" id="PF00400">
    <property type="entry name" value="WD40"/>
    <property type="match status" value="1"/>
</dbReference>
<evidence type="ECO:0000256" key="4">
    <source>
        <dbReference type="ARBA" id="ARBA00022692"/>
    </source>
</evidence>
<keyword evidence="15" id="KW-1185">Reference proteome</keyword>
<evidence type="ECO:0000313" key="15">
    <source>
        <dbReference type="Proteomes" id="UP001142055"/>
    </source>
</evidence>
<keyword evidence="6" id="KW-0256">Endoplasmic reticulum</keyword>
<dbReference type="InterPro" id="IPR045260">
    <property type="entry name" value="Sec12-like"/>
</dbReference>
<dbReference type="PROSITE" id="PS50082">
    <property type="entry name" value="WD_REPEATS_2"/>
    <property type="match status" value="1"/>
</dbReference>
<sequence>MSNSPANKPTLLARLDFPPYCMKVISERHILVAGGGGASKTGIPNCFDIYELTYDPLINSARVTLAARFDNEDRAIMNLDTIFKSKYHFELLSGGSDGSCYVHDVKLKLSNEIVHGNNSSQSPNEANLRRRHFSFSTQQKSYEEDVEENIGGGDDGSNKQSATIKKPNLIDRRNSKPQSNQDAGSASMVPEYSFDFVMKTFFQTDFKEGDPYQKLIKYSPSTNMVYSAGAEGVIRFWSYPDFKEKQRVGAHENDVDDMDVHPGGTHLISVSRDGRNNVWNAYTGQLVATLIHDQAIPKHTDPKRGIHNVKYIAKRCRYGTVEGDDTNVRLFLILNPAPRSNFIPSYIAKWHINNDQYRLEKISPAGHNLTSLGISDNGQFLSIGSNDGDVDVYISFSLQRCYHVSNVHKFFVSSVEFLPSTQATLELIGDEAEVALVSVSGDNQIVMHKIPRRATLSFCGSFAFFVIFMLFIYIGMNYMDL</sequence>
<dbReference type="InterPro" id="IPR001680">
    <property type="entry name" value="WD40_rpt"/>
</dbReference>
<dbReference type="GO" id="GO:0003400">
    <property type="term" value="P:regulation of COPII vesicle coating"/>
    <property type="evidence" value="ECO:0007669"/>
    <property type="project" value="TreeGrafter"/>
</dbReference>
<evidence type="ECO:0000256" key="11">
    <source>
        <dbReference type="PROSITE-ProRule" id="PRU00221"/>
    </source>
</evidence>
<evidence type="ECO:0000256" key="10">
    <source>
        <dbReference type="ARBA" id="ARBA00023136"/>
    </source>
</evidence>
<dbReference type="PROSITE" id="PS50294">
    <property type="entry name" value="WD_REPEATS_REGION"/>
    <property type="match status" value="1"/>
</dbReference>
<comment type="caution">
    <text evidence="14">The sequence shown here is derived from an EMBL/GenBank/DDBJ whole genome shotgun (WGS) entry which is preliminary data.</text>
</comment>
<evidence type="ECO:0000256" key="13">
    <source>
        <dbReference type="SAM" id="Phobius"/>
    </source>
</evidence>
<feature type="region of interest" description="Disordered" evidence="12">
    <location>
        <begin position="138"/>
        <end position="186"/>
    </location>
</feature>
<evidence type="ECO:0000256" key="1">
    <source>
        <dbReference type="ARBA" id="ARBA00004389"/>
    </source>
</evidence>
<dbReference type="GO" id="GO:0005789">
    <property type="term" value="C:endoplasmic reticulum membrane"/>
    <property type="evidence" value="ECO:0007669"/>
    <property type="project" value="UniProtKB-SubCell"/>
</dbReference>
<dbReference type="OrthoDB" id="2013972at2759"/>
<dbReference type="EMBL" id="JAPWDV010000001">
    <property type="protein sequence ID" value="KAJ6224264.1"/>
    <property type="molecule type" value="Genomic_DNA"/>
</dbReference>
<dbReference type="Proteomes" id="UP001142055">
    <property type="component" value="Chromosome 1"/>
</dbReference>
<protein>
    <recommendedName>
        <fullName evidence="16">Prolactin regulatory element-binding protein</fullName>
    </recommendedName>
</protein>
<dbReference type="Gene3D" id="2.130.10.10">
    <property type="entry name" value="YVTN repeat-like/Quinoprotein amine dehydrogenase"/>
    <property type="match status" value="1"/>
</dbReference>
<dbReference type="InterPro" id="IPR036322">
    <property type="entry name" value="WD40_repeat_dom_sf"/>
</dbReference>
<name>A0A9Q0MED7_BLOTA</name>
<gene>
    <name evidence="14" type="ORF">RDWZM_002809</name>
</gene>
<dbReference type="InterPro" id="IPR015943">
    <property type="entry name" value="WD40/YVTN_repeat-like_dom_sf"/>
</dbReference>
<keyword evidence="4 13" id="KW-0812">Transmembrane</keyword>
<dbReference type="PANTHER" id="PTHR23284:SF0">
    <property type="entry name" value="PROLACTIN REGULATORY ELEMENT-BINDING PROTEIN"/>
    <property type="match status" value="1"/>
</dbReference>
<dbReference type="OMA" id="YYVQPRI"/>
<evidence type="ECO:0000256" key="3">
    <source>
        <dbReference type="ARBA" id="ARBA00022574"/>
    </source>
</evidence>
<keyword evidence="10 13" id="KW-0472">Membrane</keyword>
<dbReference type="SUPFAM" id="SSF50978">
    <property type="entry name" value="WD40 repeat-like"/>
    <property type="match status" value="1"/>
</dbReference>
<keyword evidence="7" id="KW-0931">ER-Golgi transport</keyword>
<keyword evidence="9 13" id="KW-1133">Transmembrane helix</keyword>
<keyword evidence="3 11" id="KW-0853">WD repeat</keyword>
<evidence type="ECO:0000256" key="7">
    <source>
        <dbReference type="ARBA" id="ARBA00022892"/>
    </source>
</evidence>
<organism evidence="14 15">
    <name type="scientific">Blomia tropicalis</name>
    <name type="common">Mite</name>
    <dbReference type="NCBI Taxonomy" id="40697"/>
    <lineage>
        <taxon>Eukaryota</taxon>
        <taxon>Metazoa</taxon>
        <taxon>Ecdysozoa</taxon>
        <taxon>Arthropoda</taxon>
        <taxon>Chelicerata</taxon>
        <taxon>Arachnida</taxon>
        <taxon>Acari</taxon>
        <taxon>Acariformes</taxon>
        <taxon>Sarcoptiformes</taxon>
        <taxon>Astigmata</taxon>
        <taxon>Glycyphagoidea</taxon>
        <taxon>Echimyopodidae</taxon>
        <taxon>Blomia</taxon>
    </lineage>
</organism>
<comment type="subcellular location">
    <subcellularLocation>
        <location evidence="1">Endoplasmic reticulum membrane</location>
        <topology evidence="1">Single-pass membrane protein</topology>
    </subcellularLocation>
</comment>
<accession>A0A9Q0MED7</accession>
<keyword evidence="2" id="KW-0813">Transport</keyword>
<evidence type="ECO:0000256" key="5">
    <source>
        <dbReference type="ARBA" id="ARBA00022737"/>
    </source>
</evidence>
<dbReference type="GO" id="GO:0005085">
    <property type="term" value="F:guanyl-nucleotide exchange factor activity"/>
    <property type="evidence" value="ECO:0007669"/>
    <property type="project" value="InterPro"/>
</dbReference>
<evidence type="ECO:0000313" key="14">
    <source>
        <dbReference type="EMBL" id="KAJ6224264.1"/>
    </source>
</evidence>
<keyword evidence="8" id="KW-0653">Protein transport</keyword>
<reference evidence="14" key="1">
    <citation type="submission" date="2022-12" db="EMBL/GenBank/DDBJ databases">
        <title>Genome assemblies of Blomia tropicalis.</title>
        <authorList>
            <person name="Cui Y."/>
        </authorList>
    </citation>
    <scope>NUCLEOTIDE SEQUENCE</scope>
    <source>
        <tissue evidence="14">Adult mites</tissue>
    </source>
</reference>
<dbReference type="SMART" id="SM00320">
    <property type="entry name" value="WD40"/>
    <property type="match status" value="5"/>
</dbReference>
<keyword evidence="5" id="KW-0677">Repeat</keyword>
<dbReference type="PANTHER" id="PTHR23284">
    <property type="entry name" value="PROLACTIN REGULATORY ELEMENT BINDING PROTEIN"/>
    <property type="match status" value="1"/>
</dbReference>
<evidence type="ECO:0000256" key="12">
    <source>
        <dbReference type="SAM" id="MobiDB-lite"/>
    </source>
</evidence>
<feature type="transmembrane region" description="Helical" evidence="13">
    <location>
        <begin position="454"/>
        <end position="476"/>
    </location>
</feature>
<evidence type="ECO:0000256" key="2">
    <source>
        <dbReference type="ARBA" id="ARBA00022448"/>
    </source>
</evidence>
<evidence type="ECO:0000256" key="6">
    <source>
        <dbReference type="ARBA" id="ARBA00022824"/>
    </source>
</evidence>
<evidence type="ECO:0000256" key="9">
    <source>
        <dbReference type="ARBA" id="ARBA00022989"/>
    </source>
</evidence>
<dbReference type="GO" id="GO:0006888">
    <property type="term" value="P:endoplasmic reticulum to Golgi vesicle-mediated transport"/>
    <property type="evidence" value="ECO:0007669"/>
    <property type="project" value="TreeGrafter"/>
</dbReference>
<feature type="repeat" description="WD" evidence="11">
    <location>
        <begin position="248"/>
        <end position="289"/>
    </location>
</feature>